<organism evidence="13 14">
    <name type="scientific">Allacma fusca</name>
    <dbReference type="NCBI Taxonomy" id="39272"/>
    <lineage>
        <taxon>Eukaryota</taxon>
        <taxon>Metazoa</taxon>
        <taxon>Ecdysozoa</taxon>
        <taxon>Arthropoda</taxon>
        <taxon>Hexapoda</taxon>
        <taxon>Collembola</taxon>
        <taxon>Symphypleona</taxon>
        <taxon>Sminthuridae</taxon>
        <taxon>Allacma</taxon>
    </lineage>
</organism>
<feature type="region of interest" description="Disordered" evidence="9">
    <location>
        <begin position="114"/>
        <end position="148"/>
    </location>
</feature>
<dbReference type="OrthoDB" id="9445642at2759"/>
<dbReference type="EMBL" id="CAJVCH010117809">
    <property type="protein sequence ID" value="CAG7725126.1"/>
    <property type="molecule type" value="Genomic_DNA"/>
</dbReference>
<feature type="signal peptide" evidence="11">
    <location>
        <begin position="1"/>
        <end position="18"/>
    </location>
</feature>
<evidence type="ECO:0000256" key="5">
    <source>
        <dbReference type="ARBA" id="ARBA00023040"/>
    </source>
</evidence>
<dbReference type="InterPro" id="IPR000276">
    <property type="entry name" value="GPCR_Rhodpsn"/>
</dbReference>
<protein>
    <recommendedName>
        <fullName evidence="12">G-protein coupled receptors family 1 profile domain-containing protein</fullName>
    </recommendedName>
</protein>
<evidence type="ECO:0000313" key="14">
    <source>
        <dbReference type="Proteomes" id="UP000708208"/>
    </source>
</evidence>
<keyword evidence="3 10" id="KW-0812">Transmembrane</keyword>
<evidence type="ECO:0000256" key="10">
    <source>
        <dbReference type="SAM" id="Phobius"/>
    </source>
</evidence>
<sequence>MLAVVVLLFALCWLPLQSYNFLQSIFSAINEFQYINMVWFAMHLMAMSNSCCNPFIYAIYNDKFQREFRARLRCMNICQGHRRSDSPCSEQSDFDRSKIRISYRFHDKRVQQNGIESHPHHSNPPHLCNHSHNHGTGHKARRPHRTNHRTKYEATRMEPSDFDGISEISNTHGKTWKHKLHPPASPYGISESDLTTQLTPD</sequence>
<feature type="domain" description="G-protein coupled receptors family 1 profile" evidence="12">
    <location>
        <begin position="1"/>
        <end position="57"/>
    </location>
</feature>
<reference evidence="13" key="1">
    <citation type="submission" date="2021-06" db="EMBL/GenBank/DDBJ databases">
        <authorList>
            <person name="Hodson N. C."/>
            <person name="Mongue J. A."/>
            <person name="Jaron S. K."/>
        </authorList>
    </citation>
    <scope>NUCLEOTIDE SEQUENCE</scope>
</reference>
<dbReference type="PANTHER" id="PTHR45695">
    <property type="entry name" value="LEUCOKININ RECEPTOR-RELATED"/>
    <property type="match status" value="1"/>
</dbReference>
<feature type="compositionally biased region" description="Polar residues" evidence="9">
    <location>
        <begin position="192"/>
        <end position="201"/>
    </location>
</feature>
<comment type="caution">
    <text evidence="13">The sequence shown here is derived from an EMBL/GenBank/DDBJ whole genome shotgun (WGS) entry which is preliminary data.</text>
</comment>
<evidence type="ECO:0000259" key="12">
    <source>
        <dbReference type="PROSITE" id="PS50262"/>
    </source>
</evidence>
<accession>A0A8J2JS18</accession>
<keyword evidence="6 10" id="KW-0472">Membrane</keyword>
<keyword evidence="14" id="KW-1185">Reference proteome</keyword>
<dbReference type="Proteomes" id="UP000708208">
    <property type="component" value="Unassembled WGS sequence"/>
</dbReference>
<keyword evidence="7" id="KW-0675">Receptor</keyword>
<evidence type="ECO:0000256" key="2">
    <source>
        <dbReference type="ARBA" id="ARBA00010663"/>
    </source>
</evidence>
<feature type="transmembrane region" description="Helical" evidence="10">
    <location>
        <begin position="34"/>
        <end position="60"/>
    </location>
</feature>
<feature type="compositionally biased region" description="Basic residues" evidence="9">
    <location>
        <begin position="129"/>
        <end position="148"/>
    </location>
</feature>
<dbReference type="GO" id="GO:0004930">
    <property type="term" value="F:G protein-coupled receptor activity"/>
    <property type="evidence" value="ECO:0007669"/>
    <property type="project" value="UniProtKB-KW"/>
</dbReference>
<dbReference type="GO" id="GO:0005886">
    <property type="term" value="C:plasma membrane"/>
    <property type="evidence" value="ECO:0007669"/>
    <property type="project" value="TreeGrafter"/>
</dbReference>
<evidence type="ECO:0000256" key="3">
    <source>
        <dbReference type="ARBA" id="ARBA00022692"/>
    </source>
</evidence>
<name>A0A8J2JS18_9HEXA</name>
<comment type="similarity">
    <text evidence="2">Belongs to the G-protein coupled receptor 1 family.</text>
</comment>
<feature type="chain" id="PRO_5035311669" description="G-protein coupled receptors family 1 profile domain-containing protein" evidence="11">
    <location>
        <begin position="19"/>
        <end position="201"/>
    </location>
</feature>
<proteinExistence type="inferred from homology"/>
<evidence type="ECO:0000256" key="9">
    <source>
        <dbReference type="SAM" id="MobiDB-lite"/>
    </source>
</evidence>
<feature type="region of interest" description="Disordered" evidence="9">
    <location>
        <begin position="161"/>
        <end position="201"/>
    </location>
</feature>
<evidence type="ECO:0000256" key="7">
    <source>
        <dbReference type="ARBA" id="ARBA00023170"/>
    </source>
</evidence>
<dbReference type="AlphaFoldDB" id="A0A8J2JS18"/>
<dbReference type="InterPro" id="IPR017452">
    <property type="entry name" value="GPCR_Rhodpsn_7TM"/>
</dbReference>
<evidence type="ECO:0000256" key="6">
    <source>
        <dbReference type="ARBA" id="ARBA00023136"/>
    </source>
</evidence>
<evidence type="ECO:0000256" key="1">
    <source>
        <dbReference type="ARBA" id="ARBA00004141"/>
    </source>
</evidence>
<dbReference type="PANTHER" id="PTHR45695:SF9">
    <property type="entry name" value="LEUCOKININ RECEPTOR"/>
    <property type="match status" value="1"/>
</dbReference>
<keyword evidence="4 10" id="KW-1133">Transmembrane helix</keyword>
<evidence type="ECO:0000256" key="11">
    <source>
        <dbReference type="SAM" id="SignalP"/>
    </source>
</evidence>
<keyword evidence="11" id="KW-0732">Signal</keyword>
<keyword evidence="5" id="KW-0297">G-protein coupled receptor</keyword>
<dbReference type="SUPFAM" id="SSF81321">
    <property type="entry name" value="Family A G protein-coupled receptor-like"/>
    <property type="match status" value="1"/>
</dbReference>
<comment type="subcellular location">
    <subcellularLocation>
        <location evidence="1">Membrane</location>
        <topology evidence="1">Multi-pass membrane protein</topology>
    </subcellularLocation>
</comment>
<evidence type="ECO:0000313" key="13">
    <source>
        <dbReference type="EMBL" id="CAG7725126.1"/>
    </source>
</evidence>
<gene>
    <name evidence="13" type="ORF">AFUS01_LOCUS14106</name>
</gene>
<keyword evidence="8" id="KW-0807">Transducer</keyword>
<evidence type="ECO:0000256" key="8">
    <source>
        <dbReference type="ARBA" id="ARBA00023224"/>
    </source>
</evidence>
<dbReference type="PROSITE" id="PS50262">
    <property type="entry name" value="G_PROTEIN_RECEP_F1_2"/>
    <property type="match status" value="1"/>
</dbReference>
<evidence type="ECO:0000256" key="4">
    <source>
        <dbReference type="ARBA" id="ARBA00022989"/>
    </source>
</evidence>
<dbReference type="Pfam" id="PF00001">
    <property type="entry name" value="7tm_1"/>
    <property type="match status" value="1"/>
</dbReference>